<keyword evidence="2" id="KW-0229">DNA integration</keyword>
<dbReference type="InterPro" id="IPR002104">
    <property type="entry name" value="Integrase_catalytic"/>
</dbReference>
<proteinExistence type="inferred from homology"/>
<evidence type="ECO:0000256" key="4">
    <source>
        <dbReference type="ARBA" id="ARBA00023172"/>
    </source>
</evidence>
<dbReference type="Gene3D" id="1.10.443.10">
    <property type="entry name" value="Intergrase catalytic core"/>
    <property type="match status" value="1"/>
</dbReference>
<evidence type="ECO:0000313" key="7">
    <source>
        <dbReference type="Proteomes" id="UP000448762"/>
    </source>
</evidence>
<dbReference type="CDD" id="cd01189">
    <property type="entry name" value="INT_ICEBs1_C_like"/>
    <property type="match status" value="1"/>
</dbReference>
<comment type="similarity">
    <text evidence="1">Belongs to the 'phage' integrase family.</text>
</comment>
<keyword evidence="3" id="KW-0238">DNA-binding</keyword>
<dbReference type="Proteomes" id="UP000448762">
    <property type="component" value="Unassembled WGS sequence"/>
</dbReference>
<evidence type="ECO:0000256" key="2">
    <source>
        <dbReference type="ARBA" id="ARBA00022908"/>
    </source>
</evidence>
<dbReference type="InterPro" id="IPR004107">
    <property type="entry name" value="Integrase_SAM-like_N"/>
</dbReference>
<dbReference type="InterPro" id="IPR011010">
    <property type="entry name" value="DNA_brk_join_enz"/>
</dbReference>
<gene>
    <name evidence="6" type="ORF">DTX73_03395</name>
</gene>
<evidence type="ECO:0000313" key="6">
    <source>
        <dbReference type="EMBL" id="KAA0692245.1"/>
    </source>
</evidence>
<evidence type="ECO:0000256" key="3">
    <source>
        <dbReference type="ARBA" id="ARBA00023125"/>
    </source>
</evidence>
<organism evidence="6 7">
    <name type="scientific">Enterococcus faecium</name>
    <name type="common">Streptococcus faecium</name>
    <dbReference type="NCBI Taxonomy" id="1352"/>
    <lineage>
        <taxon>Bacteria</taxon>
        <taxon>Bacillati</taxon>
        <taxon>Bacillota</taxon>
        <taxon>Bacilli</taxon>
        <taxon>Lactobacillales</taxon>
        <taxon>Enterococcaceae</taxon>
        <taxon>Enterococcus</taxon>
    </lineage>
</organism>
<dbReference type="PROSITE" id="PS51898">
    <property type="entry name" value="TYR_RECOMBINASE"/>
    <property type="match status" value="1"/>
</dbReference>
<dbReference type="InterPro" id="IPR050808">
    <property type="entry name" value="Phage_Integrase"/>
</dbReference>
<protein>
    <submittedName>
        <fullName evidence="6">Site-specific integrase</fullName>
    </submittedName>
</protein>
<reference evidence="6 7" key="1">
    <citation type="submission" date="2018-07" db="EMBL/GenBank/DDBJ databases">
        <title>High quality draft genome sequencing of Enterococcus faecium exhibiting probiotic potential isolated from mucus of freshwater fish.</title>
        <authorList>
            <person name="El-Jeni R."/>
            <person name="Ghedira K."/>
            <person name="Abdelhak S."/>
            <person name="El-Bour M."/>
            <person name="Bouhaouala-Zahar B."/>
        </authorList>
    </citation>
    <scope>NUCLEOTIDE SEQUENCE [LARGE SCALE GENOMIC DNA]</scope>
    <source>
        <strain evidence="6 7">R.A73</strain>
    </source>
</reference>
<accession>A0A7V7KVS8</accession>
<name>A0A7V7KVS8_ENTFC</name>
<evidence type="ECO:0000256" key="1">
    <source>
        <dbReference type="ARBA" id="ARBA00008857"/>
    </source>
</evidence>
<evidence type="ECO:0000259" key="5">
    <source>
        <dbReference type="PROSITE" id="PS51898"/>
    </source>
</evidence>
<dbReference type="Pfam" id="PF14659">
    <property type="entry name" value="Phage_int_SAM_3"/>
    <property type="match status" value="1"/>
</dbReference>
<dbReference type="EMBL" id="QOVC01000002">
    <property type="protein sequence ID" value="KAA0692245.1"/>
    <property type="molecule type" value="Genomic_DNA"/>
</dbReference>
<dbReference type="GO" id="GO:0006310">
    <property type="term" value="P:DNA recombination"/>
    <property type="evidence" value="ECO:0007669"/>
    <property type="project" value="UniProtKB-KW"/>
</dbReference>
<dbReference type="PANTHER" id="PTHR30629">
    <property type="entry name" value="PROPHAGE INTEGRASE"/>
    <property type="match status" value="1"/>
</dbReference>
<dbReference type="AlphaFoldDB" id="A0A7V7KVS8"/>
<dbReference type="Gene3D" id="1.10.150.130">
    <property type="match status" value="1"/>
</dbReference>
<dbReference type="Pfam" id="PF00589">
    <property type="entry name" value="Phage_integrase"/>
    <property type="match status" value="1"/>
</dbReference>
<dbReference type="Pfam" id="PF14657">
    <property type="entry name" value="Arm-DNA-bind_4"/>
    <property type="match status" value="1"/>
</dbReference>
<dbReference type="InterPro" id="IPR028259">
    <property type="entry name" value="AP2-like_int_N"/>
</dbReference>
<feature type="domain" description="Tyr recombinase" evidence="5">
    <location>
        <begin position="181"/>
        <end position="390"/>
    </location>
</feature>
<dbReference type="InterPro" id="IPR010998">
    <property type="entry name" value="Integrase_recombinase_N"/>
</dbReference>
<sequence>MKRGEMMSAIYEQYDKRKQKLWRFKCYLGKNEFGKDVRTTRSGYKTKKEAQQAYRQLQMNFDNKLHRQSGHMTFEQLYDEFLKSYRNKVKPSTIMILRRAIEDHALPYIGKKKISDITVRFCTRMNDEWVAAGFKQSYYFRRAVAQILQYGVQQELILENAMRKTAPIKRTEIDENLVATETITVYTPKELSEFLSCCHLHGNLKIETYFRVLAYTGARKSEILALEWQDIDFDTNKLTISKTLAEVEQNPTTKKTKVVSQRAKTSSGKRTISLDWQTIQLLNNWQQCQKKELSILGLSHQSNKQLIFPNRSNNFCRPGQPNDWYDMTANKYQLEKRITLHEFRKTHVSLCAMADMKLEDIMYRVGHKDSKMTKQVYNYFYPEREERSADKFAQFIEQEKDLF</sequence>
<dbReference type="PANTHER" id="PTHR30629:SF6">
    <property type="entry name" value="PROPHAGE INTEGRASE INTA-RELATED"/>
    <property type="match status" value="1"/>
</dbReference>
<dbReference type="GO" id="GO:0015074">
    <property type="term" value="P:DNA integration"/>
    <property type="evidence" value="ECO:0007669"/>
    <property type="project" value="UniProtKB-KW"/>
</dbReference>
<dbReference type="SUPFAM" id="SSF56349">
    <property type="entry name" value="DNA breaking-rejoining enzymes"/>
    <property type="match status" value="1"/>
</dbReference>
<dbReference type="InterPro" id="IPR013762">
    <property type="entry name" value="Integrase-like_cat_sf"/>
</dbReference>
<comment type="caution">
    <text evidence="6">The sequence shown here is derived from an EMBL/GenBank/DDBJ whole genome shotgun (WGS) entry which is preliminary data.</text>
</comment>
<dbReference type="GO" id="GO:0003677">
    <property type="term" value="F:DNA binding"/>
    <property type="evidence" value="ECO:0007669"/>
    <property type="project" value="UniProtKB-KW"/>
</dbReference>
<keyword evidence="4" id="KW-0233">DNA recombination</keyword>